<accession>E1ZPZ8</accession>
<dbReference type="EMBL" id="GL433858">
    <property type="protein sequence ID" value="EFN52068.1"/>
    <property type="molecule type" value="Genomic_DNA"/>
</dbReference>
<comment type="similarity">
    <text evidence="2">Belongs to the TFIIA subunit 1 family.</text>
</comment>
<dbReference type="GO" id="GO:0006367">
    <property type="term" value="P:transcription initiation at RNA polymerase II promoter"/>
    <property type="evidence" value="ECO:0007669"/>
    <property type="project" value="InterPro"/>
</dbReference>
<dbReference type="RefSeq" id="XP_005844170.1">
    <property type="nucleotide sequence ID" value="XM_005844108.1"/>
</dbReference>
<dbReference type="CDD" id="cd07976">
    <property type="entry name" value="TFIIA_alpha_beta_like"/>
    <property type="match status" value="1"/>
</dbReference>
<evidence type="ECO:0000256" key="4">
    <source>
        <dbReference type="ARBA" id="ARBA00023242"/>
    </source>
</evidence>
<evidence type="ECO:0000256" key="2">
    <source>
        <dbReference type="ARBA" id="ARBA00010059"/>
    </source>
</evidence>
<proteinExistence type="inferred from homology"/>
<dbReference type="PANTHER" id="PTHR12694">
    <property type="entry name" value="TRANSCRIPTION INITIATION FACTOR IIA SUBUNIT 1"/>
    <property type="match status" value="1"/>
</dbReference>
<dbReference type="AlphaFoldDB" id="E1ZPZ8"/>
<evidence type="ECO:0000256" key="1">
    <source>
        <dbReference type="ARBA" id="ARBA00004123"/>
    </source>
</evidence>
<dbReference type="Gene3D" id="2.30.18.10">
    <property type="entry name" value="Transcription factor IIA (TFIIA), beta-barrel domain"/>
    <property type="match status" value="1"/>
</dbReference>
<dbReference type="OrthoDB" id="6275927at2759"/>
<dbReference type="InParanoid" id="E1ZPZ8"/>
<keyword evidence="6" id="KW-1185">Reference proteome</keyword>
<dbReference type="SUPFAM" id="SSF50784">
    <property type="entry name" value="Transcription factor IIA (TFIIA), beta-barrel domain"/>
    <property type="match status" value="1"/>
</dbReference>
<reference evidence="5 6" key="1">
    <citation type="journal article" date="2010" name="Plant Cell">
        <title>The Chlorella variabilis NC64A genome reveals adaptation to photosymbiosis, coevolution with viruses, and cryptic sex.</title>
        <authorList>
            <person name="Blanc G."/>
            <person name="Duncan G."/>
            <person name="Agarkova I."/>
            <person name="Borodovsky M."/>
            <person name="Gurnon J."/>
            <person name="Kuo A."/>
            <person name="Lindquist E."/>
            <person name="Lucas S."/>
            <person name="Pangilinan J."/>
            <person name="Polle J."/>
            <person name="Salamov A."/>
            <person name="Terry A."/>
            <person name="Yamada T."/>
            <person name="Dunigan D.D."/>
            <person name="Grigoriev I.V."/>
            <person name="Claverie J.M."/>
            <person name="Van Etten J.L."/>
        </authorList>
    </citation>
    <scope>NUCLEOTIDE SEQUENCE [LARGE SCALE GENOMIC DNA]</scope>
    <source>
        <strain evidence="5 6">NC64A</strain>
    </source>
</reference>
<evidence type="ECO:0000313" key="5">
    <source>
        <dbReference type="EMBL" id="EFN52068.1"/>
    </source>
</evidence>
<sequence length="80" mass="9121">MLLPAHDLQPSPLRHNPEPPQNVYLTGDEVDEASLANVVLGQFEKVQRSKSKWKVVLKDCILTLNGRDYLVRRCTGEMDF</sequence>
<dbReference type="KEGG" id="cvr:CHLNCDRAFT_27230"/>
<gene>
    <name evidence="5" type="ORF">CHLNCDRAFT_27230</name>
</gene>
<dbReference type="InterPro" id="IPR004855">
    <property type="entry name" value="TFIIA_asu/bsu"/>
</dbReference>
<dbReference type="PANTHER" id="PTHR12694:SF8">
    <property type="entry name" value="TRANSCRIPTION INITIATION FACTOR IIA SUBUNIT 1"/>
    <property type="match status" value="1"/>
</dbReference>
<dbReference type="InterPro" id="IPR009088">
    <property type="entry name" value="TFIIA_b-brl"/>
</dbReference>
<evidence type="ECO:0000256" key="3">
    <source>
        <dbReference type="ARBA" id="ARBA00023163"/>
    </source>
</evidence>
<evidence type="ECO:0000313" key="6">
    <source>
        <dbReference type="Proteomes" id="UP000008141"/>
    </source>
</evidence>
<keyword evidence="4" id="KW-0539">Nucleus</keyword>
<protein>
    <submittedName>
        <fullName evidence="5">Uncharacterized protein</fullName>
    </submittedName>
</protein>
<dbReference type="Proteomes" id="UP000008141">
    <property type="component" value="Unassembled WGS sequence"/>
</dbReference>
<name>E1ZPZ8_CHLVA</name>
<dbReference type="Pfam" id="PF03153">
    <property type="entry name" value="TFIIA"/>
    <property type="match status" value="1"/>
</dbReference>
<dbReference type="GO" id="GO:0005672">
    <property type="term" value="C:transcription factor TFIIA complex"/>
    <property type="evidence" value="ECO:0007669"/>
    <property type="project" value="InterPro"/>
</dbReference>
<organism evidence="6">
    <name type="scientific">Chlorella variabilis</name>
    <name type="common">Green alga</name>
    <dbReference type="NCBI Taxonomy" id="554065"/>
    <lineage>
        <taxon>Eukaryota</taxon>
        <taxon>Viridiplantae</taxon>
        <taxon>Chlorophyta</taxon>
        <taxon>core chlorophytes</taxon>
        <taxon>Trebouxiophyceae</taxon>
        <taxon>Chlorellales</taxon>
        <taxon>Chlorellaceae</taxon>
        <taxon>Chlorella clade</taxon>
        <taxon>Chlorella</taxon>
    </lineage>
</organism>
<dbReference type="STRING" id="554065.E1ZPZ8"/>
<keyword evidence="3" id="KW-0804">Transcription</keyword>
<comment type="subcellular location">
    <subcellularLocation>
        <location evidence="1">Nucleus</location>
    </subcellularLocation>
</comment>
<dbReference type="GeneID" id="17351552"/>